<comment type="similarity">
    <text evidence="6">Belongs to the ABC-2 integral membrane protein family.</text>
</comment>
<name>A0A542Z8L7_RARFA</name>
<dbReference type="GO" id="GO:0043190">
    <property type="term" value="C:ATP-binding cassette (ABC) transporter complex"/>
    <property type="evidence" value="ECO:0007669"/>
    <property type="project" value="InterPro"/>
</dbReference>
<feature type="domain" description="ABC transmembrane type-2" evidence="7">
    <location>
        <begin position="56"/>
        <end position="291"/>
    </location>
</feature>
<dbReference type="PANTHER" id="PTHR43229:SF2">
    <property type="entry name" value="NODULATION PROTEIN J"/>
    <property type="match status" value="1"/>
</dbReference>
<feature type="transmembrane region" description="Helical" evidence="6">
    <location>
        <begin position="56"/>
        <end position="82"/>
    </location>
</feature>
<keyword evidence="6" id="KW-1003">Cell membrane</keyword>
<feature type="transmembrane region" description="Helical" evidence="6">
    <location>
        <begin position="94"/>
        <end position="111"/>
    </location>
</feature>
<dbReference type="PANTHER" id="PTHR43229">
    <property type="entry name" value="NODULATION PROTEIN J"/>
    <property type="match status" value="1"/>
</dbReference>
<keyword evidence="3 6" id="KW-1133">Transmembrane helix</keyword>
<dbReference type="AlphaFoldDB" id="A0A542Z8L7"/>
<gene>
    <name evidence="8" type="ORF">FB461_2374</name>
</gene>
<dbReference type="GO" id="GO:0140359">
    <property type="term" value="F:ABC-type transporter activity"/>
    <property type="evidence" value="ECO:0007669"/>
    <property type="project" value="InterPro"/>
</dbReference>
<feature type="transmembrane region" description="Helical" evidence="6">
    <location>
        <begin position="174"/>
        <end position="198"/>
    </location>
</feature>
<feature type="transmembrane region" description="Helical" evidence="6">
    <location>
        <begin position="263"/>
        <end position="284"/>
    </location>
</feature>
<keyword evidence="5" id="KW-0046">Antibiotic resistance</keyword>
<dbReference type="PRINTS" id="PR00164">
    <property type="entry name" value="ABC2TRNSPORT"/>
</dbReference>
<evidence type="ECO:0000259" key="7">
    <source>
        <dbReference type="PROSITE" id="PS51012"/>
    </source>
</evidence>
<evidence type="ECO:0000313" key="8">
    <source>
        <dbReference type="EMBL" id="TQL56651.1"/>
    </source>
</evidence>
<comment type="subcellular location">
    <subcellularLocation>
        <location evidence="6">Cell membrane</location>
        <topology evidence="6">Multi-pass membrane protein</topology>
    </subcellularLocation>
    <subcellularLocation>
        <location evidence="1">Membrane</location>
        <topology evidence="1">Multi-pass membrane protein</topology>
    </subcellularLocation>
</comment>
<dbReference type="InterPro" id="IPR047817">
    <property type="entry name" value="ABC2_TM_bact-type"/>
</dbReference>
<feature type="transmembrane region" description="Helical" evidence="6">
    <location>
        <begin position="210"/>
        <end position="229"/>
    </location>
</feature>
<dbReference type="InterPro" id="IPR013525">
    <property type="entry name" value="ABC2_TM"/>
</dbReference>
<proteinExistence type="inferred from homology"/>
<feature type="transmembrane region" description="Helical" evidence="6">
    <location>
        <begin position="146"/>
        <end position="168"/>
    </location>
</feature>
<evidence type="ECO:0000313" key="9">
    <source>
        <dbReference type="Proteomes" id="UP000315389"/>
    </source>
</evidence>
<sequence>MSAPTPATENSSAKLPAQTLDEFRARAMAGGRRPRRRGTWYVAFGRFYNMRAYLQTIVWTAIGTPVLYLFAMGIGLGSLVSANLGHGAVGGVDYLTFVAPALLVTAAASVGSEEMTYPVMLGFKWNPTFFATNAAPISPAQIINGLVVSVIARLTFVTSIYLAVLLAFRATGSAWSWLLVPIGVLTALGFNALIMAYVATIQQDTGQIAMLMRFVVMPLTLFSGTFFPLDTMPGYLQPVGWLSPLWHGAQLARTASYGMAEPWWLIAIRVCYLGALAAAGWLLSQRIAARRLGR</sequence>
<dbReference type="RefSeq" id="WP_246046244.1">
    <property type="nucleotide sequence ID" value="NZ_BAAASV010000002.1"/>
</dbReference>
<dbReference type="PROSITE" id="PS51012">
    <property type="entry name" value="ABC_TM2"/>
    <property type="match status" value="1"/>
</dbReference>
<dbReference type="Proteomes" id="UP000315389">
    <property type="component" value="Unassembled WGS sequence"/>
</dbReference>
<keyword evidence="2 6" id="KW-0812">Transmembrane</keyword>
<dbReference type="InterPro" id="IPR051784">
    <property type="entry name" value="Nod_factor_ABC_transporter"/>
</dbReference>
<evidence type="ECO:0000256" key="4">
    <source>
        <dbReference type="ARBA" id="ARBA00023136"/>
    </source>
</evidence>
<accession>A0A542Z8L7</accession>
<evidence type="ECO:0000256" key="1">
    <source>
        <dbReference type="ARBA" id="ARBA00004141"/>
    </source>
</evidence>
<evidence type="ECO:0000256" key="3">
    <source>
        <dbReference type="ARBA" id="ARBA00022989"/>
    </source>
</evidence>
<dbReference type="Pfam" id="PF01061">
    <property type="entry name" value="ABC2_membrane"/>
    <property type="match status" value="1"/>
</dbReference>
<protein>
    <recommendedName>
        <fullName evidence="6">Transport permease protein</fullName>
    </recommendedName>
</protein>
<evidence type="ECO:0000256" key="5">
    <source>
        <dbReference type="ARBA" id="ARBA00023251"/>
    </source>
</evidence>
<evidence type="ECO:0000256" key="2">
    <source>
        <dbReference type="ARBA" id="ARBA00022692"/>
    </source>
</evidence>
<organism evidence="8 9">
    <name type="scientific">Rarobacter faecitabidus</name>
    <dbReference type="NCBI Taxonomy" id="13243"/>
    <lineage>
        <taxon>Bacteria</taxon>
        <taxon>Bacillati</taxon>
        <taxon>Actinomycetota</taxon>
        <taxon>Actinomycetes</taxon>
        <taxon>Micrococcales</taxon>
        <taxon>Rarobacteraceae</taxon>
        <taxon>Rarobacter</taxon>
    </lineage>
</organism>
<keyword evidence="4 6" id="KW-0472">Membrane</keyword>
<evidence type="ECO:0000256" key="6">
    <source>
        <dbReference type="RuleBase" id="RU361157"/>
    </source>
</evidence>
<reference evidence="8 9" key="1">
    <citation type="submission" date="2019-06" db="EMBL/GenBank/DDBJ databases">
        <title>Sequencing the genomes of 1000 actinobacteria strains.</title>
        <authorList>
            <person name="Klenk H.-P."/>
        </authorList>
    </citation>
    <scope>NUCLEOTIDE SEQUENCE [LARGE SCALE GENOMIC DNA]</scope>
    <source>
        <strain evidence="8 9">DSM 4813</strain>
    </source>
</reference>
<dbReference type="GO" id="GO:0046677">
    <property type="term" value="P:response to antibiotic"/>
    <property type="evidence" value="ECO:0007669"/>
    <property type="project" value="UniProtKB-KW"/>
</dbReference>
<dbReference type="PIRSF" id="PIRSF006648">
    <property type="entry name" value="DrrB"/>
    <property type="match status" value="1"/>
</dbReference>
<dbReference type="InterPro" id="IPR000412">
    <property type="entry name" value="ABC_2_transport"/>
</dbReference>
<comment type="caution">
    <text evidence="8">The sequence shown here is derived from an EMBL/GenBank/DDBJ whole genome shotgun (WGS) entry which is preliminary data.</text>
</comment>
<dbReference type="EMBL" id="VFOS01000006">
    <property type="protein sequence ID" value="TQL56651.1"/>
    <property type="molecule type" value="Genomic_DNA"/>
</dbReference>
<keyword evidence="9" id="KW-1185">Reference proteome</keyword>
<keyword evidence="6" id="KW-0813">Transport</keyword>